<name>A0A0S4KKX2_BODSA</name>
<sequence>PLAVWMIQECIAKCYLQGRTFDGSMLRWIRECYFEVDHYQQDLLRVGIRGPEEFIDVAWGLQLYLLKHPYGARKGSRRTNSPDVATDANNSIPTTSRPQASGVQGFASTLINRLQKHVDLTLLKQRIMLGSIE</sequence>
<feature type="region of interest" description="Disordered" evidence="1">
    <location>
        <begin position="73"/>
        <end position="101"/>
    </location>
</feature>
<evidence type="ECO:0000256" key="1">
    <source>
        <dbReference type="SAM" id="MobiDB-lite"/>
    </source>
</evidence>
<feature type="compositionally biased region" description="Polar residues" evidence="1">
    <location>
        <begin position="78"/>
        <end position="101"/>
    </location>
</feature>
<gene>
    <name evidence="2" type="ORF">BSAL_21575</name>
</gene>
<accession>A0A0S4KKX2</accession>
<organism evidence="2 3">
    <name type="scientific">Bodo saltans</name>
    <name type="common">Flagellated protozoan</name>
    <dbReference type="NCBI Taxonomy" id="75058"/>
    <lineage>
        <taxon>Eukaryota</taxon>
        <taxon>Discoba</taxon>
        <taxon>Euglenozoa</taxon>
        <taxon>Kinetoplastea</taxon>
        <taxon>Metakinetoplastina</taxon>
        <taxon>Eubodonida</taxon>
        <taxon>Bodonidae</taxon>
        <taxon>Bodo</taxon>
    </lineage>
</organism>
<dbReference type="AlphaFoldDB" id="A0A0S4KKX2"/>
<feature type="non-terminal residue" evidence="2">
    <location>
        <position position="1"/>
    </location>
</feature>
<evidence type="ECO:0000313" key="3">
    <source>
        <dbReference type="Proteomes" id="UP000051952"/>
    </source>
</evidence>
<reference evidence="3" key="1">
    <citation type="submission" date="2015-09" db="EMBL/GenBank/DDBJ databases">
        <authorList>
            <consortium name="Pathogen Informatics"/>
        </authorList>
    </citation>
    <scope>NUCLEOTIDE SEQUENCE [LARGE SCALE GENOMIC DNA]</scope>
    <source>
        <strain evidence="3">Lake Konstanz</strain>
    </source>
</reference>
<protein>
    <submittedName>
        <fullName evidence="2">Uncharacterized protein</fullName>
    </submittedName>
</protein>
<proteinExistence type="predicted"/>
<evidence type="ECO:0000313" key="2">
    <source>
        <dbReference type="EMBL" id="CUI15041.1"/>
    </source>
</evidence>
<dbReference type="EMBL" id="CYKH01001744">
    <property type="protein sequence ID" value="CUI15041.1"/>
    <property type="molecule type" value="Genomic_DNA"/>
</dbReference>
<dbReference type="Proteomes" id="UP000051952">
    <property type="component" value="Unassembled WGS sequence"/>
</dbReference>
<feature type="non-terminal residue" evidence="2">
    <location>
        <position position="133"/>
    </location>
</feature>
<keyword evidence="3" id="KW-1185">Reference proteome</keyword>
<dbReference type="VEuPathDB" id="TriTrypDB:BSAL_21575"/>